<evidence type="ECO:0000313" key="3">
    <source>
        <dbReference type="Proteomes" id="UP001165444"/>
    </source>
</evidence>
<sequence>MFSNEILKGSIRPLIIKLIKENGRMYGYQITQKVKEISSDTIILTEGALYPALHKLVKDGILHVETEQIGNRERKYYSIPPQQDRTATAKLEEIKQSIQILAQLFDIKTNPI</sequence>
<organism evidence="2 3">
    <name type="scientific">Parabacteroides faecalis</name>
    <dbReference type="NCBI Taxonomy" id="2924040"/>
    <lineage>
        <taxon>Bacteria</taxon>
        <taxon>Pseudomonadati</taxon>
        <taxon>Bacteroidota</taxon>
        <taxon>Bacteroidia</taxon>
        <taxon>Bacteroidales</taxon>
        <taxon>Tannerellaceae</taxon>
        <taxon>Parabacteroides</taxon>
    </lineage>
</organism>
<protein>
    <submittedName>
        <fullName evidence="2">PadR family transcriptional regulator</fullName>
    </submittedName>
</protein>
<name>A0ABT0C670_9BACT</name>
<proteinExistence type="predicted"/>
<dbReference type="Gene3D" id="1.10.10.10">
    <property type="entry name" value="Winged helix-like DNA-binding domain superfamily/Winged helix DNA-binding domain"/>
    <property type="match status" value="1"/>
</dbReference>
<dbReference type="InterPro" id="IPR052509">
    <property type="entry name" value="Metal_resp_DNA-bind_regulator"/>
</dbReference>
<accession>A0ABT0C670</accession>
<keyword evidence="3" id="KW-1185">Reference proteome</keyword>
<evidence type="ECO:0000313" key="2">
    <source>
        <dbReference type="EMBL" id="MCJ2382398.1"/>
    </source>
</evidence>
<dbReference type="SUPFAM" id="SSF46785">
    <property type="entry name" value="Winged helix' DNA-binding domain"/>
    <property type="match status" value="1"/>
</dbReference>
<dbReference type="Proteomes" id="UP001165444">
    <property type="component" value="Unassembled WGS sequence"/>
</dbReference>
<reference evidence="2 3" key="1">
    <citation type="submission" date="2022-03" db="EMBL/GenBank/DDBJ databases">
        <title>Parabacteroides sp. nov. isolated from swine feces.</title>
        <authorList>
            <person name="Bak J.E."/>
        </authorList>
    </citation>
    <scope>NUCLEOTIDE SEQUENCE [LARGE SCALE GENOMIC DNA]</scope>
    <source>
        <strain evidence="2 3">AGMB00274</strain>
    </source>
</reference>
<dbReference type="RefSeq" id="WP_243326694.1">
    <property type="nucleotide sequence ID" value="NZ_JAKZMM010000079.1"/>
</dbReference>
<dbReference type="InterPro" id="IPR036388">
    <property type="entry name" value="WH-like_DNA-bd_sf"/>
</dbReference>
<dbReference type="PANTHER" id="PTHR33169:SF14">
    <property type="entry name" value="TRANSCRIPTIONAL REGULATOR RV3488"/>
    <property type="match status" value="1"/>
</dbReference>
<dbReference type="InterPro" id="IPR036390">
    <property type="entry name" value="WH_DNA-bd_sf"/>
</dbReference>
<dbReference type="InterPro" id="IPR005149">
    <property type="entry name" value="Tscrpt_reg_PadR_N"/>
</dbReference>
<dbReference type="PANTHER" id="PTHR33169">
    <property type="entry name" value="PADR-FAMILY TRANSCRIPTIONAL REGULATOR"/>
    <property type="match status" value="1"/>
</dbReference>
<evidence type="ECO:0000259" key="1">
    <source>
        <dbReference type="Pfam" id="PF03551"/>
    </source>
</evidence>
<comment type="caution">
    <text evidence="2">The sequence shown here is derived from an EMBL/GenBank/DDBJ whole genome shotgun (WGS) entry which is preliminary data.</text>
</comment>
<dbReference type="EMBL" id="JAKZMM010000079">
    <property type="protein sequence ID" value="MCJ2382398.1"/>
    <property type="molecule type" value="Genomic_DNA"/>
</dbReference>
<feature type="domain" description="Transcription regulator PadR N-terminal" evidence="1">
    <location>
        <begin position="15"/>
        <end position="79"/>
    </location>
</feature>
<dbReference type="Pfam" id="PF03551">
    <property type="entry name" value="PadR"/>
    <property type="match status" value="1"/>
</dbReference>
<gene>
    <name evidence="2" type="ORF">MUN53_17605</name>
</gene>